<name>A0ACB7TJD7_HYAAI</name>
<keyword evidence="2" id="KW-1185">Reference proteome</keyword>
<evidence type="ECO:0000313" key="1">
    <source>
        <dbReference type="EMBL" id="KAH6947672.1"/>
    </source>
</evidence>
<dbReference type="Proteomes" id="UP000821845">
    <property type="component" value="Chromosome 1"/>
</dbReference>
<sequence length="206" mass="22115">MVYRTHSRRFLRTNVASAWPGVRWLRGTLLLCPREGAPITRRAAASAPGAIDLDRCAFPDASGRVPRDFPVRRTTRCERHQPQQQQLPAGDAAASLPCAIAPRTCTTSRSAATSDVIFSGAFGCRLQECPPVPRGCHAPDDSADACERTYASVTGPVTDDASALLMDEADIEEVTSMTTHSPDLTAKVTAPLQQQEQRIGDVVATG</sequence>
<proteinExistence type="predicted"/>
<protein>
    <submittedName>
        <fullName evidence="1">Uncharacterized protein</fullName>
    </submittedName>
</protein>
<reference evidence="1" key="1">
    <citation type="submission" date="2020-05" db="EMBL/GenBank/DDBJ databases">
        <title>Large-scale comparative analyses of tick genomes elucidate their genetic diversity and vector capacities.</title>
        <authorList>
            <person name="Jia N."/>
            <person name="Wang J."/>
            <person name="Shi W."/>
            <person name="Du L."/>
            <person name="Sun Y."/>
            <person name="Zhan W."/>
            <person name="Jiang J."/>
            <person name="Wang Q."/>
            <person name="Zhang B."/>
            <person name="Ji P."/>
            <person name="Sakyi L.B."/>
            <person name="Cui X."/>
            <person name="Yuan T."/>
            <person name="Jiang B."/>
            <person name="Yang W."/>
            <person name="Lam T.T.-Y."/>
            <person name="Chang Q."/>
            <person name="Ding S."/>
            <person name="Wang X."/>
            <person name="Zhu J."/>
            <person name="Ruan X."/>
            <person name="Zhao L."/>
            <person name="Wei J."/>
            <person name="Que T."/>
            <person name="Du C."/>
            <person name="Cheng J."/>
            <person name="Dai P."/>
            <person name="Han X."/>
            <person name="Huang E."/>
            <person name="Gao Y."/>
            <person name="Liu J."/>
            <person name="Shao H."/>
            <person name="Ye R."/>
            <person name="Li L."/>
            <person name="Wei W."/>
            <person name="Wang X."/>
            <person name="Wang C."/>
            <person name="Yang T."/>
            <person name="Huo Q."/>
            <person name="Li W."/>
            <person name="Guo W."/>
            <person name="Chen H."/>
            <person name="Zhou L."/>
            <person name="Ni X."/>
            <person name="Tian J."/>
            <person name="Zhou Y."/>
            <person name="Sheng Y."/>
            <person name="Liu T."/>
            <person name="Pan Y."/>
            <person name="Xia L."/>
            <person name="Li J."/>
            <person name="Zhao F."/>
            <person name="Cao W."/>
        </authorList>
    </citation>
    <scope>NUCLEOTIDE SEQUENCE</scope>
    <source>
        <strain evidence="1">Hyas-2018</strain>
    </source>
</reference>
<evidence type="ECO:0000313" key="2">
    <source>
        <dbReference type="Proteomes" id="UP000821845"/>
    </source>
</evidence>
<gene>
    <name evidence="1" type="ORF">HPB50_020711</name>
</gene>
<comment type="caution">
    <text evidence="1">The sequence shown here is derived from an EMBL/GenBank/DDBJ whole genome shotgun (WGS) entry which is preliminary data.</text>
</comment>
<dbReference type="EMBL" id="CM023481">
    <property type="protein sequence ID" value="KAH6947672.1"/>
    <property type="molecule type" value="Genomic_DNA"/>
</dbReference>
<organism evidence="1 2">
    <name type="scientific">Hyalomma asiaticum</name>
    <name type="common">Tick</name>
    <dbReference type="NCBI Taxonomy" id="266040"/>
    <lineage>
        <taxon>Eukaryota</taxon>
        <taxon>Metazoa</taxon>
        <taxon>Ecdysozoa</taxon>
        <taxon>Arthropoda</taxon>
        <taxon>Chelicerata</taxon>
        <taxon>Arachnida</taxon>
        <taxon>Acari</taxon>
        <taxon>Parasitiformes</taxon>
        <taxon>Ixodida</taxon>
        <taxon>Ixodoidea</taxon>
        <taxon>Ixodidae</taxon>
        <taxon>Hyalomminae</taxon>
        <taxon>Hyalomma</taxon>
    </lineage>
</organism>
<accession>A0ACB7TJD7</accession>